<dbReference type="EMBL" id="JOJR01001046">
    <property type="protein sequence ID" value="RCN32686.1"/>
    <property type="molecule type" value="Genomic_DNA"/>
</dbReference>
<evidence type="ECO:0000313" key="2">
    <source>
        <dbReference type="Proteomes" id="UP000252519"/>
    </source>
</evidence>
<comment type="caution">
    <text evidence="1">The sequence shown here is derived from an EMBL/GenBank/DDBJ whole genome shotgun (WGS) entry which is preliminary data.</text>
</comment>
<gene>
    <name evidence="1" type="ORF">ANCCAN_21509</name>
</gene>
<evidence type="ECO:0000313" key="1">
    <source>
        <dbReference type="EMBL" id="RCN32686.1"/>
    </source>
</evidence>
<dbReference type="OrthoDB" id="5796062at2759"/>
<reference evidence="1 2" key="1">
    <citation type="submission" date="2014-10" db="EMBL/GenBank/DDBJ databases">
        <title>Draft genome of the hookworm Ancylostoma caninum.</title>
        <authorList>
            <person name="Mitreva M."/>
        </authorList>
    </citation>
    <scope>NUCLEOTIDE SEQUENCE [LARGE SCALE GENOMIC DNA]</scope>
    <source>
        <strain evidence="1 2">Baltimore</strain>
    </source>
</reference>
<accession>A0A368FKJ0</accession>
<keyword evidence="2" id="KW-1185">Reference proteome</keyword>
<dbReference type="Proteomes" id="UP000252519">
    <property type="component" value="Unassembled WGS sequence"/>
</dbReference>
<sequence length="55" mass="6222">MCTTYTSMVLLFLANRELKCEYYGGNNTRCTLVDPQLIVDQNPGCFEELNESIVA</sequence>
<protein>
    <submittedName>
        <fullName evidence="1">Uncharacterized protein</fullName>
    </submittedName>
</protein>
<proteinExistence type="predicted"/>
<name>A0A368FKJ0_ANCCA</name>
<dbReference type="AlphaFoldDB" id="A0A368FKJ0"/>
<organism evidence="1 2">
    <name type="scientific">Ancylostoma caninum</name>
    <name type="common">Dog hookworm</name>
    <dbReference type="NCBI Taxonomy" id="29170"/>
    <lineage>
        <taxon>Eukaryota</taxon>
        <taxon>Metazoa</taxon>
        <taxon>Ecdysozoa</taxon>
        <taxon>Nematoda</taxon>
        <taxon>Chromadorea</taxon>
        <taxon>Rhabditida</taxon>
        <taxon>Rhabditina</taxon>
        <taxon>Rhabditomorpha</taxon>
        <taxon>Strongyloidea</taxon>
        <taxon>Ancylostomatidae</taxon>
        <taxon>Ancylostomatinae</taxon>
        <taxon>Ancylostoma</taxon>
    </lineage>
</organism>